<evidence type="ECO:0000313" key="3">
    <source>
        <dbReference type="Proteomes" id="UP000198211"/>
    </source>
</evidence>
<protein>
    <submittedName>
        <fullName evidence="2">Uncharacterized protein</fullName>
    </submittedName>
</protein>
<organism evidence="2 3">
    <name type="scientific">Phytophthora megakarya</name>
    <dbReference type="NCBI Taxonomy" id="4795"/>
    <lineage>
        <taxon>Eukaryota</taxon>
        <taxon>Sar</taxon>
        <taxon>Stramenopiles</taxon>
        <taxon>Oomycota</taxon>
        <taxon>Peronosporomycetes</taxon>
        <taxon>Peronosporales</taxon>
        <taxon>Peronosporaceae</taxon>
        <taxon>Phytophthora</taxon>
    </lineage>
</organism>
<comment type="caution">
    <text evidence="2">The sequence shown here is derived from an EMBL/GenBank/DDBJ whole genome shotgun (WGS) entry which is preliminary data.</text>
</comment>
<accession>A0A225VFM2</accession>
<evidence type="ECO:0000256" key="1">
    <source>
        <dbReference type="SAM" id="MobiDB-lite"/>
    </source>
</evidence>
<gene>
    <name evidence="2" type="ORF">PHMEG_00024653</name>
</gene>
<proteinExistence type="predicted"/>
<dbReference type="Proteomes" id="UP000198211">
    <property type="component" value="Unassembled WGS sequence"/>
</dbReference>
<dbReference type="EMBL" id="NBNE01005432">
    <property type="protein sequence ID" value="OWZ03587.1"/>
    <property type="molecule type" value="Genomic_DNA"/>
</dbReference>
<dbReference type="AlphaFoldDB" id="A0A225VFM2"/>
<dbReference type="OrthoDB" id="111624at2759"/>
<feature type="compositionally biased region" description="Acidic residues" evidence="1">
    <location>
        <begin position="54"/>
        <end position="63"/>
    </location>
</feature>
<feature type="region of interest" description="Disordered" evidence="1">
    <location>
        <begin position="48"/>
        <end position="85"/>
    </location>
</feature>
<feature type="compositionally biased region" description="Polar residues" evidence="1">
    <location>
        <begin position="72"/>
        <end position="85"/>
    </location>
</feature>
<evidence type="ECO:0000313" key="2">
    <source>
        <dbReference type="EMBL" id="OWZ03587.1"/>
    </source>
</evidence>
<name>A0A225VFM2_9STRA</name>
<sequence length="246" mass="27781">MHPFCGTAVGYGQSIVAQGAMCVKSLRLRVPRQMWLHLPRRITSRADITRLEEPNSEPVDESDNALAPLTPGGNSTTPHRSARAAQTVSTVKQRVAVVRWMLTAEEKDGVKGLFAQAADKFSETFRARVHNINIKKVMSWWKQRERILGQARGHQQLSSRGDGGRARLNRKVIAGRGRRRNEWVSWIFPRLLDESDRLRKLGLQFDTLLLRPDALRLLKTSTASFTESSVDDTGTLLVDKTTSRWI</sequence>
<reference evidence="3" key="1">
    <citation type="submission" date="2017-03" db="EMBL/GenBank/DDBJ databases">
        <title>Phytopthora megakarya and P. palmivora, two closely related causual agents of cacao black pod achieved similar genome size and gene model numbers by different mechanisms.</title>
        <authorList>
            <person name="Ali S."/>
            <person name="Shao J."/>
            <person name="Larry D.J."/>
            <person name="Kronmiller B."/>
            <person name="Shen D."/>
            <person name="Strem M.D."/>
            <person name="Melnick R.L."/>
            <person name="Guiltinan M.J."/>
            <person name="Tyler B.M."/>
            <person name="Meinhardt L.W."/>
            <person name="Bailey B.A."/>
        </authorList>
    </citation>
    <scope>NUCLEOTIDE SEQUENCE [LARGE SCALE GENOMIC DNA]</scope>
    <source>
        <strain evidence="3">zdho120</strain>
    </source>
</reference>
<keyword evidence="3" id="KW-1185">Reference proteome</keyword>